<feature type="compositionally biased region" description="Basic residues" evidence="1">
    <location>
        <begin position="10"/>
        <end position="26"/>
    </location>
</feature>
<organism evidence="2 3">
    <name type="scientific">Escherichia coli</name>
    <dbReference type="NCBI Taxonomy" id="562"/>
    <lineage>
        <taxon>Bacteria</taxon>
        <taxon>Pseudomonadati</taxon>
        <taxon>Pseudomonadota</taxon>
        <taxon>Gammaproteobacteria</taxon>
        <taxon>Enterobacterales</taxon>
        <taxon>Enterobacteriaceae</taxon>
        <taxon>Escherichia</taxon>
    </lineage>
</organism>
<protein>
    <submittedName>
        <fullName evidence="2">Glycerophosphoryl diester phosphodiesterase</fullName>
        <ecNumber evidence="2">3.1.4.46</ecNumber>
    </submittedName>
</protein>
<sequence>MSNWPYPRIVAHRGGGKLGPRKHPGGNRRWGQNTVIR</sequence>
<keyword evidence="2" id="KW-0378">Hydrolase</keyword>
<evidence type="ECO:0000256" key="1">
    <source>
        <dbReference type="SAM" id="MobiDB-lite"/>
    </source>
</evidence>
<dbReference type="Proteomes" id="UP000250991">
    <property type="component" value="Unassembled WGS sequence"/>
</dbReference>
<dbReference type="EMBL" id="UARW01000010">
    <property type="protein sequence ID" value="SQD00885.1"/>
    <property type="molecule type" value="Genomic_DNA"/>
</dbReference>
<name>A0A2X3K329_ECOLX</name>
<proteinExistence type="predicted"/>
<dbReference type="GO" id="GO:0008889">
    <property type="term" value="F:glycerophosphodiester phosphodiesterase activity"/>
    <property type="evidence" value="ECO:0007669"/>
    <property type="project" value="UniProtKB-EC"/>
</dbReference>
<accession>A0A2X3K329</accession>
<dbReference type="EC" id="3.1.4.46" evidence="2"/>
<dbReference type="AlphaFoldDB" id="A0A2X3K329"/>
<evidence type="ECO:0000313" key="2">
    <source>
        <dbReference type="EMBL" id="SQD00885.1"/>
    </source>
</evidence>
<reference evidence="2 3" key="1">
    <citation type="submission" date="2018-06" db="EMBL/GenBank/DDBJ databases">
        <authorList>
            <consortium name="Pathogen Informatics"/>
            <person name="Doyle S."/>
        </authorList>
    </citation>
    <scope>NUCLEOTIDE SEQUENCE [LARGE SCALE GENOMIC DNA]</scope>
    <source>
        <strain evidence="2 3">NCTC8009</strain>
    </source>
</reference>
<feature type="region of interest" description="Disordered" evidence="1">
    <location>
        <begin position="1"/>
        <end position="37"/>
    </location>
</feature>
<gene>
    <name evidence="2" type="primary">ugpQ_1</name>
    <name evidence="2" type="ORF">NCTC8009_01294</name>
</gene>
<evidence type="ECO:0000313" key="3">
    <source>
        <dbReference type="Proteomes" id="UP000250991"/>
    </source>
</evidence>